<dbReference type="EMBL" id="ML977345">
    <property type="protein sequence ID" value="KAF2108840.1"/>
    <property type="molecule type" value="Genomic_DNA"/>
</dbReference>
<reference evidence="2" key="1">
    <citation type="journal article" date="2020" name="Stud. Mycol.">
        <title>101 Dothideomycetes genomes: a test case for predicting lifestyles and emergence of pathogens.</title>
        <authorList>
            <person name="Haridas S."/>
            <person name="Albert R."/>
            <person name="Binder M."/>
            <person name="Bloem J."/>
            <person name="Labutti K."/>
            <person name="Salamov A."/>
            <person name="Andreopoulos B."/>
            <person name="Baker S."/>
            <person name="Barry K."/>
            <person name="Bills G."/>
            <person name="Bluhm B."/>
            <person name="Cannon C."/>
            <person name="Castanera R."/>
            <person name="Culley D."/>
            <person name="Daum C."/>
            <person name="Ezra D."/>
            <person name="Gonzalez J."/>
            <person name="Henrissat B."/>
            <person name="Kuo A."/>
            <person name="Liang C."/>
            <person name="Lipzen A."/>
            <person name="Lutzoni F."/>
            <person name="Magnuson J."/>
            <person name="Mondo S."/>
            <person name="Nolan M."/>
            <person name="Ohm R."/>
            <person name="Pangilinan J."/>
            <person name="Park H.-J."/>
            <person name="Ramirez L."/>
            <person name="Alfaro M."/>
            <person name="Sun H."/>
            <person name="Tritt A."/>
            <person name="Yoshinaga Y."/>
            <person name="Zwiers L.-H."/>
            <person name="Turgeon B."/>
            <person name="Goodwin S."/>
            <person name="Spatafora J."/>
            <person name="Crous P."/>
            <person name="Grigoriev I."/>
        </authorList>
    </citation>
    <scope>NUCLEOTIDE SEQUENCE</scope>
    <source>
        <strain evidence="2">CBS 627.86</strain>
    </source>
</reference>
<proteinExistence type="predicted"/>
<evidence type="ECO:0008006" key="4">
    <source>
        <dbReference type="Google" id="ProtNLM"/>
    </source>
</evidence>
<gene>
    <name evidence="2" type="ORF">BDV96DRAFT_636539</name>
</gene>
<protein>
    <recommendedName>
        <fullName evidence="4">Secreted protein</fullName>
    </recommendedName>
</protein>
<dbReference type="PANTHER" id="PTHR36848">
    <property type="entry name" value="DNA-BINDING PROTEIN (PUTATIVE SECRETED PROTEIN)-RELATED"/>
    <property type="match status" value="1"/>
</dbReference>
<feature type="signal peptide" evidence="1">
    <location>
        <begin position="1"/>
        <end position="24"/>
    </location>
</feature>
<dbReference type="Pfam" id="PF17132">
    <property type="entry name" value="Glyco_hydro_106"/>
    <property type="match status" value="1"/>
</dbReference>
<keyword evidence="3" id="KW-1185">Reference proteome</keyword>
<organism evidence="2 3">
    <name type="scientific">Lophiotrema nucula</name>
    <dbReference type="NCBI Taxonomy" id="690887"/>
    <lineage>
        <taxon>Eukaryota</taxon>
        <taxon>Fungi</taxon>
        <taxon>Dikarya</taxon>
        <taxon>Ascomycota</taxon>
        <taxon>Pezizomycotina</taxon>
        <taxon>Dothideomycetes</taxon>
        <taxon>Pleosporomycetidae</taxon>
        <taxon>Pleosporales</taxon>
        <taxon>Lophiotremataceae</taxon>
        <taxon>Lophiotrema</taxon>
    </lineage>
</organism>
<evidence type="ECO:0000313" key="3">
    <source>
        <dbReference type="Proteomes" id="UP000799770"/>
    </source>
</evidence>
<dbReference type="AlphaFoldDB" id="A0A6A5YPC4"/>
<dbReference type="OrthoDB" id="2588159at2759"/>
<name>A0A6A5YPC4_9PLEO</name>
<sequence length="1014" mass="110670">MLFGTSPVLLAILYAGLLPIPTNAQPKGFENPTPEFRPKFRYWLPDASVSSAIVADDFEDAKDAGAGGLELLPFYLYGMGYTKYSGLPDWSKYGFGTPAFVSLFKDALKAAEKNGILMDFALGANQGQGIPAEVSTPGLAVELLMGNTTITPKGSFSAPVPQARQPSASILSGLNFMHPLEQFGTPNLTAVIAYQVLSEGASSAATAGSKPIFLNQSSYIDLMPLVKDGWSLQWTPPDTTKTWKMFSFWEAYTNQRSCDGGPNATTWIGNGSWTVDHFSKTGAAKVTEFWDTFIRSDQDVAKLLSSVGKYAWEDSMEMLSALYWTPGLSNRFNATHGYDLTPYLPLLFSSSNTWNGALPVYGEVYGFNNDSTIGNSIYQLDYRDVLNDGYRDYLSHFANWSHSIGAEYSAQPAYNLPLQMLSDIPLLDAPEGESLGFSRLTDAYRQFAGPAHLTNKKVISTELGAVNIPPYSLHIPDLLQQIKRSLAGGFTMHVLHGFPYSGPYSNTTWPGYTTFFYEFTDMWNKIQPAWQHMKDYLDYVGRNQWALQQGSPKVDLAFYLFASPWSPKTQYNSTNLQNIGFTYDYLGPDNLASSDAFVKDGTLGVPSYKVLIFNNQTVITVKAAEALVNKASAGLPIIFIGSAPSQTYPATASTQSSLASAVSKLLASPMVHQVKTINDVPMLLSKMSIKPHISLDCSSNPVLPVHRSAGDVDYIYLFNDQAVSAKCNASISASGVTPYIYNSWTGSQTPLLQYSTSNSTINIPIALRSNETTIIALHHNTTSPRCTFTATSGSLHSFDTANNGTVALVTGPAALTSSTGRISQLTPTVIGVQNLTTWDIVIEDWHSSDNRLLVQTEIIDHRFIDTTTLVPWTQLVSAIDGSSLERVSGVGHYLTDITVPTAVSNSSNPVFGILSLPMIQHTARVYIDGNVQAPIDPVRPEILLEGLVPGTTYQLRVEITTTLFNRIKAEANLTWIVGQVAGQLQPAYATLPYEKYGLLDPVTITWGEKMAVSC</sequence>
<dbReference type="InterPro" id="IPR053161">
    <property type="entry name" value="Ulvan_degrading_GH"/>
</dbReference>
<accession>A0A6A5YPC4</accession>
<keyword evidence="1" id="KW-0732">Signal</keyword>
<dbReference type="PANTHER" id="PTHR36848:SF2">
    <property type="entry name" value="SECRETED PROTEIN"/>
    <property type="match status" value="1"/>
</dbReference>
<feature type="chain" id="PRO_5025683475" description="Secreted protein" evidence="1">
    <location>
        <begin position="25"/>
        <end position="1014"/>
    </location>
</feature>
<evidence type="ECO:0000256" key="1">
    <source>
        <dbReference type="SAM" id="SignalP"/>
    </source>
</evidence>
<dbReference type="Proteomes" id="UP000799770">
    <property type="component" value="Unassembled WGS sequence"/>
</dbReference>
<evidence type="ECO:0000313" key="2">
    <source>
        <dbReference type="EMBL" id="KAF2108840.1"/>
    </source>
</evidence>